<dbReference type="PANTHER" id="PTHR23150:SF26">
    <property type="entry name" value="GENERIC METHYLTRANSFERASE"/>
    <property type="match status" value="1"/>
</dbReference>
<dbReference type="EMBL" id="CP059693">
    <property type="protein sequence ID" value="WDE11348.1"/>
    <property type="molecule type" value="Genomic_DNA"/>
</dbReference>
<dbReference type="InterPro" id="IPR042095">
    <property type="entry name" value="SUMF_sf"/>
</dbReference>
<dbReference type="Gene3D" id="3.40.50.150">
    <property type="entry name" value="Vaccinia Virus protein VP39"/>
    <property type="match status" value="1"/>
</dbReference>
<dbReference type="InterPro" id="IPR024775">
    <property type="entry name" value="DinB-like"/>
</dbReference>
<dbReference type="InterPro" id="IPR027577">
    <property type="entry name" value="OvoA_Nterm"/>
</dbReference>
<keyword evidence="2" id="KW-0408">Iron</keyword>
<dbReference type="InterPro" id="IPR016187">
    <property type="entry name" value="CTDL_fold"/>
</dbReference>
<keyword evidence="1" id="KW-0560">Oxidoreductase</keyword>
<dbReference type="Pfam" id="PF13489">
    <property type="entry name" value="Methyltransf_23"/>
    <property type="match status" value="1"/>
</dbReference>
<dbReference type="InterPro" id="IPR005532">
    <property type="entry name" value="SUMF_dom"/>
</dbReference>
<sequence length="707" mass="81117">MNITKQQMTPPLLTGTSGKQKRAELKAYFQNSWDSYDSLFSLINDPEAFYLRPEKLRHPLIFYFGHTATFYINKLILGKYLDQRLNERLEAICAVGVDEMSWDDLDSSHYDWPAVDEVIAYRKQVKALIEQLIDNMELSLPIAKDSLAWVILMGCEHERIHIETSSVIMRMLPLQYLTPSELWQACPYSGDAPSNALVAVKGKMLHLGKADSDHTYGWDNEYGQAELEINDFQASKYLVSNQEFLGFVEAGGYDTPELWSDEGQQWLAFTRASMPRFWLKKGASYYQRNLLCEMPLPLDWPVEVNYLEAKAFCQWKSRQSSGYIRLPTEAEWYCLRDKIPTDLVNWQEAPGNINLEYFASSCPVNRFETDGLFDITGNVWQWTESAIDGFNGFEVHPLYDDFSTPTFDGKHNLIKGGSWISTGNEACRSSRYAFRRHFFQHAGFRYIHSEFEDIPTIAVNHYETSREICQQLESHYGDPCLNLGNYAERLAQKLIAVTDKYAVPRGKVLDLGCSVGRCAFELASVFDHIDAVDFSARYIQHGVRLQQGNRVRYTCENEGDIVDFKEISLSRLGLEQGRDKINFCQGDAANLKAIFSGYDIILAQQVLELSYDPRLFLATIRQRLKAGGLLVLVSDYSFSEQVTEKSKWLGGVKVNGENVTGFDGLQQRLAEHFILLEQQEITRVLKSNRRNYHVSEQQLTVWQLKDD</sequence>
<protein>
    <submittedName>
        <fullName evidence="6">5-histidylcysteine sulfoxide synthase</fullName>
    </submittedName>
</protein>
<evidence type="ECO:0000259" key="5">
    <source>
        <dbReference type="Pfam" id="PF12867"/>
    </source>
</evidence>
<name>A0ABY7VEN7_9GAMM</name>
<dbReference type="InterPro" id="IPR051043">
    <property type="entry name" value="Sulfatase_Mod_Factor_Kinase"/>
</dbReference>
<evidence type="ECO:0000313" key="7">
    <source>
        <dbReference type="Proteomes" id="UP001215231"/>
    </source>
</evidence>
<dbReference type="Proteomes" id="UP001215231">
    <property type="component" value="Chromosome"/>
</dbReference>
<reference evidence="6 7" key="1">
    <citation type="journal article" date="2022" name="Mar. Drugs">
        <title>Bioassay-Guided Fractionation Leads to the Detection of Cholic Acid Generated by the Rare Thalassomonas sp.</title>
        <authorList>
            <person name="Pheiffer F."/>
            <person name="Schneider Y.K."/>
            <person name="Hansen E.H."/>
            <person name="Andersen J.H."/>
            <person name="Isaksson J."/>
            <person name="Busche T."/>
            <person name="R C."/>
            <person name="Kalinowski J."/>
            <person name="Zyl L.V."/>
            <person name="Trindade M."/>
        </authorList>
    </citation>
    <scope>NUCLEOTIDE SEQUENCE [LARGE SCALE GENOMIC DNA]</scope>
    <source>
        <strain evidence="6 7">A5K-61T</strain>
    </source>
</reference>
<keyword evidence="7" id="KW-1185">Reference proteome</keyword>
<dbReference type="RefSeq" id="WP_274051502.1">
    <property type="nucleotide sequence ID" value="NZ_CP059693.1"/>
</dbReference>
<organism evidence="6 7">
    <name type="scientific">Thalassomonas haliotis</name>
    <dbReference type="NCBI Taxonomy" id="485448"/>
    <lineage>
        <taxon>Bacteria</taxon>
        <taxon>Pseudomonadati</taxon>
        <taxon>Pseudomonadota</taxon>
        <taxon>Gammaproteobacteria</taxon>
        <taxon>Alteromonadales</taxon>
        <taxon>Colwelliaceae</taxon>
        <taxon>Thalassomonas</taxon>
    </lineage>
</organism>
<comment type="pathway">
    <text evidence="3">Amino-acid biosynthesis; ergothioneine biosynthesis.</text>
</comment>
<dbReference type="CDD" id="cd02440">
    <property type="entry name" value="AdoMet_MTases"/>
    <property type="match status" value="1"/>
</dbReference>
<dbReference type="Pfam" id="PF12867">
    <property type="entry name" value="DinB_2"/>
    <property type="match status" value="1"/>
</dbReference>
<evidence type="ECO:0000256" key="1">
    <source>
        <dbReference type="ARBA" id="ARBA00023002"/>
    </source>
</evidence>
<dbReference type="SUPFAM" id="SSF53335">
    <property type="entry name" value="S-adenosyl-L-methionine-dependent methyltransferases"/>
    <property type="match status" value="1"/>
</dbReference>
<proteinExistence type="predicted"/>
<feature type="domain" description="DinB-like" evidence="5">
    <location>
        <begin position="29"/>
        <end position="164"/>
    </location>
</feature>
<gene>
    <name evidence="6" type="primary">ovoA</name>
    <name evidence="6" type="ORF">H3N35_24520</name>
</gene>
<evidence type="ECO:0000256" key="3">
    <source>
        <dbReference type="ARBA" id="ARBA00037882"/>
    </source>
</evidence>
<evidence type="ECO:0000256" key="2">
    <source>
        <dbReference type="ARBA" id="ARBA00023004"/>
    </source>
</evidence>
<dbReference type="Gene3D" id="3.90.1580.10">
    <property type="entry name" value="paralog of FGE (formylglycine-generating enzyme)"/>
    <property type="match status" value="1"/>
</dbReference>
<dbReference type="NCBIfam" id="TIGR04344">
    <property type="entry name" value="ovoA_Nterm"/>
    <property type="match status" value="1"/>
</dbReference>
<dbReference type="PANTHER" id="PTHR23150">
    <property type="entry name" value="SULFATASE MODIFYING FACTOR 1, 2"/>
    <property type="match status" value="1"/>
</dbReference>
<feature type="domain" description="Sulfatase-modifying factor enzyme-like" evidence="4">
    <location>
        <begin position="198"/>
        <end position="446"/>
    </location>
</feature>
<dbReference type="Pfam" id="PF03781">
    <property type="entry name" value="FGE-sulfatase"/>
    <property type="match status" value="1"/>
</dbReference>
<dbReference type="InterPro" id="IPR029063">
    <property type="entry name" value="SAM-dependent_MTases_sf"/>
</dbReference>
<evidence type="ECO:0000259" key="4">
    <source>
        <dbReference type="Pfam" id="PF03781"/>
    </source>
</evidence>
<dbReference type="InterPro" id="IPR027625">
    <property type="entry name" value="OvoA_Cterm"/>
</dbReference>
<dbReference type="SUPFAM" id="SSF56436">
    <property type="entry name" value="C-type lectin-like"/>
    <property type="match status" value="1"/>
</dbReference>
<accession>A0ABY7VEN7</accession>
<evidence type="ECO:0000313" key="6">
    <source>
        <dbReference type="EMBL" id="WDE11348.1"/>
    </source>
</evidence>
<dbReference type="NCBIfam" id="TIGR04345">
    <property type="entry name" value="ovoA_Cterm"/>
    <property type="match status" value="1"/>
</dbReference>